<dbReference type="RefSeq" id="XP_014177503.1">
    <property type="nucleotide sequence ID" value="XM_014322028.1"/>
</dbReference>
<dbReference type="HOGENOM" id="CLU_712104_0_0_1"/>
<organism evidence="2 3">
    <name type="scientific">Trichosporon asahii var. asahii (strain ATCC 90039 / CBS 2479 / JCM 2466 / KCTC 7840 / NBRC 103889/ NCYC 2677 / UAMH 7654)</name>
    <name type="common">Yeast</name>
    <dbReference type="NCBI Taxonomy" id="1186058"/>
    <lineage>
        <taxon>Eukaryota</taxon>
        <taxon>Fungi</taxon>
        <taxon>Dikarya</taxon>
        <taxon>Basidiomycota</taxon>
        <taxon>Agaricomycotina</taxon>
        <taxon>Tremellomycetes</taxon>
        <taxon>Trichosporonales</taxon>
        <taxon>Trichosporonaceae</taxon>
        <taxon>Trichosporon</taxon>
    </lineage>
</organism>
<dbReference type="KEGG" id="tasa:A1Q1_05296"/>
<feature type="region of interest" description="Disordered" evidence="1">
    <location>
        <begin position="49"/>
        <end position="186"/>
    </location>
</feature>
<evidence type="ECO:0000313" key="3">
    <source>
        <dbReference type="Proteomes" id="UP000002748"/>
    </source>
</evidence>
<dbReference type="GeneID" id="25988808"/>
<comment type="caution">
    <text evidence="2">The sequence shown here is derived from an EMBL/GenBank/DDBJ whole genome shotgun (WGS) entry which is preliminary data.</text>
</comment>
<accession>J5Q9G4</accession>
<dbReference type="EMBL" id="ALBS01000302">
    <property type="protein sequence ID" value="EJT46188.1"/>
    <property type="molecule type" value="Genomic_DNA"/>
</dbReference>
<evidence type="ECO:0000313" key="2">
    <source>
        <dbReference type="EMBL" id="EJT46188.1"/>
    </source>
</evidence>
<gene>
    <name evidence="2" type="ORF">A1Q1_05296</name>
</gene>
<feature type="compositionally biased region" description="Low complexity" evidence="1">
    <location>
        <begin position="61"/>
        <end position="105"/>
    </location>
</feature>
<evidence type="ECO:0000256" key="1">
    <source>
        <dbReference type="SAM" id="MobiDB-lite"/>
    </source>
</evidence>
<protein>
    <submittedName>
        <fullName evidence="2">Uncharacterized protein</fullName>
    </submittedName>
</protein>
<dbReference type="VEuPathDB" id="FungiDB:A1Q1_05296"/>
<sequence>MALRVSGTPSPHASGLDLGEDNIEAGTFKYVAYRLDPYPAWFAGTVMRGLRGGQQSPPGPSMASTSPSGGPPMSLLLGSSVSSSSSFSMPSPSTPTSSSWPAPGGHTPSSPPKYSLGRNSRQRRISSHFDSAASTPTPTPQKRQSTIIYTSSSPHPAGQGHGRSSSLEAPHFRMRRDSSSSRDSGIESGGMVWIVQTAISLKMPLHTDADVVAIDEREFLRLRAFEENVYWPAYTRRLSELSTGRRALFIYDRQRASYIWDHEITPDEVRANPALGLKILRDQAATQYANRCLRKHEGLKPTNVVLKDGHEVPIQHPINVVPGDDVEVGPGVPGMALAPPSTPTTPSFAFGAGLTAGFAGLSVNGPTISTVGPVTSPKEWESIKFTAA</sequence>
<name>J5Q9G4_TRIAS</name>
<reference evidence="2 3" key="1">
    <citation type="journal article" date="2012" name="Eukaryot. Cell">
        <title>Draft genome sequence of CBS 2479, the standard type strain of Trichosporon asahii.</title>
        <authorList>
            <person name="Yang R.Y."/>
            <person name="Li H.T."/>
            <person name="Zhu H."/>
            <person name="Zhou G.P."/>
            <person name="Wang M."/>
            <person name="Wang L."/>
        </authorList>
    </citation>
    <scope>NUCLEOTIDE SEQUENCE [LARGE SCALE GENOMIC DNA]</scope>
    <source>
        <strain evidence="3">ATCC 90039 / CBS 2479 / JCM 2466 / KCTC 7840 / NCYC 2677 / UAMH 7654</strain>
    </source>
</reference>
<dbReference type="Proteomes" id="UP000002748">
    <property type="component" value="Unassembled WGS sequence"/>
</dbReference>
<proteinExistence type="predicted"/>
<dbReference type="AlphaFoldDB" id="J5Q9G4"/>
<feature type="compositionally biased region" description="Polar residues" evidence="1">
    <location>
        <begin position="128"/>
        <end position="154"/>
    </location>
</feature>